<dbReference type="AlphaFoldDB" id="A0A382MR22"/>
<reference evidence="2" key="1">
    <citation type="submission" date="2018-05" db="EMBL/GenBank/DDBJ databases">
        <authorList>
            <person name="Lanie J.A."/>
            <person name="Ng W.-L."/>
            <person name="Kazmierczak K.M."/>
            <person name="Andrzejewski T.M."/>
            <person name="Davidsen T.M."/>
            <person name="Wayne K.J."/>
            <person name="Tettelin H."/>
            <person name="Glass J.I."/>
            <person name="Rusch D."/>
            <person name="Podicherti R."/>
            <person name="Tsui H.-C.T."/>
            <person name="Winkler M.E."/>
        </authorList>
    </citation>
    <scope>NUCLEOTIDE SEQUENCE</scope>
</reference>
<accession>A0A382MR22</accession>
<feature type="transmembrane region" description="Helical" evidence="1">
    <location>
        <begin position="6"/>
        <end position="27"/>
    </location>
</feature>
<feature type="transmembrane region" description="Helical" evidence="1">
    <location>
        <begin position="48"/>
        <end position="74"/>
    </location>
</feature>
<feature type="transmembrane region" description="Helical" evidence="1">
    <location>
        <begin position="148"/>
        <end position="168"/>
    </location>
</feature>
<keyword evidence="1" id="KW-0472">Membrane</keyword>
<evidence type="ECO:0008006" key="3">
    <source>
        <dbReference type="Google" id="ProtNLM"/>
    </source>
</evidence>
<evidence type="ECO:0000313" key="2">
    <source>
        <dbReference type="EMBL" id="SVC51176.1"/>
    </source>
</evidence>
<proteinExistence type="predicted"/>
<organism evidence="2">
    <name type="scientific">marine metagenome</name>
    <dbReference type="NCBI Taxonomy" id="408172"/>
    <lineage>
        <taxon>unclassified sequences</taxon>
        <taxon>metagenomes</taxon>
        <taxon>ecological metagenomes</taxon>
    </lineage>
</organism>
<dbReference type="EMBL" id="UINC01095245">
    <property type="protein sequence ID" value="SVC51176.1"/>
    <property type="molecule type" value="Genomic_DNA"/>
</dbReference>
<evidence type="ECO:0000256" key="1">
    <source>
        <dbReference type="SAM" id="Phobius"/>
    </source>
</evidence>
<keyword evidence="1" id="KW-0812">Transmembrane</keyword>
<sequence length="218" mass="24031">MFDFVGVAIGILFAVLIVSGIIFLIGYALKNTGVKISFDLSLNGYFYFVRLISGGVFCLAGISRIIQAIFAMIFGDSFSFEMTTIGNIDGKPSAETLQMYDGSIEASLFTGITTAIISGIIYLVHVYLQKKNENAKKDSSNDIIFKMLVFAGTILFGLITIVSLVGSIEELYKFILFDSINNVEDWRKGVPGEPLSIAISSLIVWSFTLRRLMKIIKK</sequence>
<feature type="transmembrane region" description="Helical" evidence="1">
    <location>
        <begin position="106"/>
        <end position="128"/>
    </location>
</feature>
<name>A0A382MR22_9ZZZZ</name>
<feature type="transmembrane region" description="Helical" evidence="1">
    <location>
        <begin position="195"/>
        <end position="213"/>
    </location>
</feature>
<gene>
    <name evidence="2" type="ORF">METZ01_LOCUS304030</name>
</gene>
<keyword evidence="1" id="KW-1133">Transmembrane helix</keyword>
<protein>
    <recommendedName>
        <fullName evidence="3">DUF5671 domain-containing protein</fullName>
    </recommendedName>
</protein>